<dbReference type="CDD" id="cd07984">
    <property type="entry name" value="LPLAT_LABLAT-like"/>
    <property type="match status" value="1"/>
</dbReference>
<evidence type="ECO:0000256" key="3">
    <source>
        <dbReference type="ARBA" id="ARBA00022679"/>
    </source>
</evidence>
<keyword evidence="7 9" id="KW-0472">Membrane</keyword>
<comment type="caution">
    <text evidence="11">The sequence shown here is derived from an EMBL/GenBank/DDBJ whole genome shotgun (WGS) entry which is preliminary data.</text>
</comment>
<keyword evidence="1 9" id="KW-1003">Cell membrane</keyword>
<keyword evidence="3 9" id="KW-0808">Transferase</keyword>
<feature type="region of interest" description="Disordered" evidence="10">
    <location>
        <begin position="303"/>
        <end position="327"/>
    </location>
</feature>
<dbReference type="PANTHER" id="PTHR30606">
    <property type="entry name" value="LIPID A BIOSYNTHESIS LAUROYL ACYLTRANSFERASE"/>
    <property type="match status" value="1"/>
</dbReference>
<name>A0ABQ6LYR1_9GAMM</name>
<comment type="function">
    <text evidence="9">Catalyzes the transfer of an acyl chain from an acyl-[acyl-carrier-protein] (ACP) to a Kdo(2)-lipid IV(A) to form a Kdo(2)-(acyl)-lipid IV(A).</text>
</comment>
<dbReference type="GO" id="GO:0016746">
    <property type="term" value="F:acyltransferase activity"/>
    <property type="evidence" value="ECO:0007669"/>
    <property type="project" value="UniProtKB-KW"/>
</dbReference>
<keyword evidence="12" id="KW-1185">Reference proteome</keyword>
<evidence type="ECO:0000256" key="7">
    <source>
        <dbReference type="ARBA" id="ARBA00023136"/>
    </source>
</evidence>
<evidence type="ECO:0000256" key="8">
    <source>
        <dbReference type="ARBA" id="ARBA00023315"/>
    </source>
</evidence>
<dbReference type="EMBL" id="BSYJ01000003">
    <property type="protein sequence ID" value="GMG87214.1"/>
    <property type="molecule type" value="Genomic_DNA"/>
</dbReference>
<dbReference type="Proteomes" id="UP001224392">
    <property type="component" value="Unassembled WGS sequence"/>
</dbReference>
<evidence type="ECO:0000256" key="4">
    <source>
        <dbReference type="ARBA" id="ARBA00022692"/>
    </source>
</evidence>
<evidence type="ECO:0000256" key="1">
    <source>
        <dbReference type="ARBA" id="ARBA00022475"/>
    </source>
</evidence>
<keyword evidence="6 9" id="KW-1133">Transmembrane helix</keyword>
<proteinExistence type="inferred from homology"/>
<comment type="subcellular location">
    <subcellularLocation>
        <location evidence="9">Cell inner membrane</location>
        <topology evidence="9">Single-pass membrane protein</topology>
    </subcellularLocation>
</comment>
<dbReference type="InterPro" id="IPR011920">
    <property type="entry name" value="Lipid_A_LpxL_LpxP"/>
</dbReference>
<evidence type="ECO:0000313" key="12">
    <source>
        <dbReference type="Proteomes" id="UP001224392"/>
    </source>
</evidence>
<feature type="transmembrane region" description="Helical" evidence="9">
    <location>
        <begin position="16"/>
        <end position="35"/>
    </location>
</feature>
<dbReference type="HAMAP" id="MF_01942">
    <property type="entry name" value="Lipid_A_LpxL_LpxP"/>
    <property type="match status" value="1"/>
</dbReference>
<dbReference type="InterPro" id="IPR004960">
    <property type="entry name" value="LipA_acyltrans"/>
</dbReference>
<comment type="catalytic activity">
    <reaction evidence="9">
        <text>an alpha-Kdo-(2-&gt;4)-alpha-Kdo-(2-&gt;6)-lipid IVA + a fatty acyl-[ACP] = an alpha-Kdo-(2-&gt;4)-alpha-Kdo-(2-&gt;6)-(acyl)-lipid IVA + holo-[ACP]</text>
        <dbReference type="Rhea" id="RHEA:69396"/>
        <dbReference type="Rhea" id="RHEA-COMP:9685"/>
        <dbReference type="Rhea" id="RHEA-COMP:14125"/>
        <dbReference type="ChEBI" id="CHEBI:64479"/>
        <dbReference type="ChEBI" id="CHEBI:138651"/>
        <dbReference type="ChEBI" id="CHEBI:176429"/>
        <dbReference type="ChEBI" id="CHEBI:176430"/>
        <dbReference type="EC" id="2.3.1.241"/>
    </reaction>
</comment>
<feature type="compositionally biased region" description="Basic residues" evidence="10">
    <location>
        <begin position="306"/>
        <end position="315"/>
    </location>
</feature>
<accession>A0ABQ6LYR1</accession>
<evidence type="ECO:0000256" key="2">
    <source>
        <dbReference type="ARBA" id="ARBA00022519"/>
    </source>
</evidence>
<organism evidence="11 12">
    <name type="scientific">Biformimicrobium ophioploci</name>
    <dbReference type="NCBI Taxonomy" id="3036711"/>
    <lineage>
        <taxon>Bacteria</taxon>
        <taxon>Pseudomonadati</taxon>
        <taxon>Pseudomonadota</taxon>
        <taxon>Gammaproteobacteria</taxon>
        <taxon>Cellvibrionales</taxon>
        <taxon>Microbulbiferaceae</taxon>
        <taxon>Biformimicrobium</taxon>
    </lineage>
</organism>
<dbReference type="PANTHER" id="PTHR30606:SF9">
    <property type="entry name" value="LIPID A BIOSYNTHESIS LAUROYLTRANSFERASE"/>
    <property type="match status" value="1"/>
</dbReference>
<evidence type="ECO:0000256" key="10">
    <source>
        <dbReference type="SAM" id="MobiDB-lite"/>
    </source>
</evidence>
<evidence type="ECO:0000256" key="5">
    <source>
        <dbReference type="ARBA" id="ARBA00022985"/>
    </source>
</evidence>
<evidence type="ECO:0000256" key="6">
    <source>
        <dbReference type="ARBA" id="ARBA00022989"/>
    </source>
</evidence>
<dbReference type="EC" id="2.3.1.241" evidence="9"/>
<evidence type="ECO:0000256" key="9">
    <source>
        <dbReference type="HAMAP-Rule" id="MF_01942"/>
    </source>
</evidence>
<dbReference type="PIRSF" id="PIRSF026649">
    <property type="entry name" value="MsbB"/>
    <property type="match status" value="1"/>
</dbReference>
<feature type="short sequence motif" description="HXXXXD motif" evidence="9">
    <location>
        <begin position="128"/>
        <end position="133"/>
    </location>
</feature>
<comment type="pathway">
    <text evidence="9">Glycolipid biosynthesis; KDO(2)-lipid A biosynthesis; KDO(2)-lipid A from CMP-3-deoxy-D-manno-octulosonate and lipid IV(A): step 3/4.</text>
</comment>
<comment type="similarity">
    <text evidence="9">Belongs to the LpxL/LpxM/LpxP family.</text>
</comment>
<keyword evidence="4 9" id="KW-0812">Transmembrane</keyword>
<reference evidence="11 12" key="1">
    <citation type="submission" date="2023-04" db="EMBL/GenBank/DDBJ databases">
        <title>Marinobulbifer ophiurae gen. nov., sp. Nov., isolate from tissue of brittle star Ophioplocus japonicus.</title>
        <authorList>
            <person name="Kawano K."/>
            <person name="Sawayama S."/>
            <person name="Nakagawa S."/>
        </authorList>
    </citation>
    <scope>NUCLEOTIDE SEQUENCE [LARGE SCALE GENOMIC DNA]</scope>
    <source>
        <strain evidence="11 12">NKW57</strain>
    </source>
</reference>
<protein>
    <recommendedName>
        <fullName evidence="9">Lipid A biosynthesis acyltransferase</fullName>
        <ecNumber evidence="9">2.3.1.241</ecNumber>
    </recommendedName>
    <alternativeName>
        <fullName evidence="9">Kdo(2)-lipid IV(A) acyltransferase</fullName>
    </alternativeName>
</protein>
<gene>
    <name evidence="9" type="primary">lpxL</name>
    <name evidence="11" type="ORF">MNKW57_15350</name>
</gene>
<evidence type="ECO:0000313" key="11">
    <source>
        <dbReference type="EMBL" id="GMG87214.1"/>
    </source>
</evidence>
<comment type="pathway">
    <text evidence="9">Bacterial outer membrane biogenesis; lipopolysaccharide biosynthesis.</text>
</comment>
<sequence>MDRPHFTPALLHPRYWFTWLAIGLWVLVAHLPYGWQLSLGRQLGRFMQKFAKRRRVIAERNLALCFPEKSDEERAQLLHANFDSMGIALMETGMAWFRSTAWIQKLFTLEGAEHLEGREQGVVLLAMHFTTLEIGAGYLNSRFAIDGMYRAHKNPVYDYVQRKGREKHSRSTRVYPREDVRGMMRALKGGRTVWYAPDQDYGIKQGVFAPLFGIQAATVTGTSRFARAGKAAVVPYCVERLPQGRGYCLRVYPQLEDIPSGDEYLDACSVNRFVEARLRELPEQYMWVHRRFKTRPEGEADVYGLPKRKRKRRRSREREKAVVSSKK</sequence>
<dbReference type="Pfam" id="PF03279">
    <property type="entry name" value="Lip_A_acyltrans"/>
    <property type="match status" value="1"/>
</dbReference>
<dbReference type="RefSeq" id="WP_285763850.1">
    <property type="nucleotide sequence ID" value="NZ_BSYJ01000003.1"/>
</dbReference>
<keyword evidence="5 9" id="KW-0448">Lipopolysaccharide biosynthesis</keyword>
<dbReference type="NCBIfam" id="TIGR02207">
    <property type="entry name" value="lipid_A_htrB"/>
    <property type="match status" value="1"/>
</dbReference>
<keyword evidence="2 9" id="KW-0997">Cell inner membrane</keyword>
<keyword evidence="8 9" id="KW-0012">Acyltransferase</keyword>